<evidence type="ECO:0000313" key="2">
    <source>
        <dbReference type="Proteomes" id="UP000003490"/>
    </source>
</evidence>
<gene>
    <name evidence="1" type="ORF">CLOLEP_00617</name>
</gene>
<protein>
    <submittedName>
        <fullName evidence="1">Uncharacterized protein</fullName>
    </submittedName>
</protein>
<proteinExistence type="predicted"/>
<evidence type="ECO:0000313" key="1">
    <source>
        <dbReference type="EMBL" id="EDO62495.1"/>
    </source>
</evidence>
<comment type="caution">
    <text evidence="1">The sequence shown here is derived from an EMBL/GenBank/DDBJ whole genome shotgun (WGS) entry which is preliminary data.</text>
</comment>
<accession>A7VPZ0</accession>
<sequence length="47" mass="5411">MTGASPIAVNRTACLRGRRLFLLFIRFAARPVRRKEYDLGDGEWMKA</sequence>
<organism evidence="1 2">
    <name type="scientific">[Clostridium] leptum DSM 753</name>
    <dbReference type="NCBI Taxonomy" id="428125"/>
    <lineage>
        <taxon>Bacteria</taxon>
        <taxon>Bacillati</taxon>
        <taxon>Bacillota</taxon>
        <taxon>Clostridia</taxon>
        <taxon>Eubacteriales</taxon>
        <taxon>Oscillospiraceae</taxon>
        <taxon>Oscillospiraceae incertae sedis</taxon>
    </lineage>
</organism>
<dbReference type="AlphaFoldDB" id="A7VPZ0"/>
<dbReference type="HOGENOM" id="CLU_3166462_0_0_9"/>
<reference evidence="1 2" key="1">
    <citation type="submission" date="2007-08" db="EMBL/GenBank/DDBJ databases">
        <title>Draft genome sequence of Clostridium leptum (DSM 753).</title>
        <authorList>
            <person name="Sudarsanam P."/>
            <person name="Ley R."/>
            <person name="Guruge J."/>
            <person name="Turnbaugh P.J."/>
            <person name="Mahowald M."/>
            <person name="Liep D."/>
            <person name="Gordon J."/>
        </authorList>
    </citation>
    <scope>NUCLEOTIDE SEQUENCE [LARGE SCALE GENOMIC DNA]</scope>
    <source>
        <strain evidence="1 2">DSM 753</strain>
    </source>
</reference>
<reference evidence="1 2" key="2">
    <citation type="submission" date="2007-08" db="EMBL/GenBank/DDBJ databases">
        <authorList>
            <person name="Fulton L."/>
            <person name="Clifton S."/>
            <person name="Fulton B."/>
            <person name="Xu J."/>
            <person name="Minx P."/>
            <person name="Pepin K.H."/>
            <person name="Johnson M."/>
            <person name="Thiruvilangam P."/>
            <person name="Bhonagiri V."/>
            <person name="Nash W.E."/>
            <person name="Wang C."/>
            <person name="Mardis E.R."/>
            <person name="Wilson R.K."/>
        </authorList>
    </citation>
    <scope>NUCLEOTIDE SEQUENCE [LARGE SCALE GENOMIC DNA]</scope>
    <source>
        <strain evidence="1 2">DSM 753</strain>
    </source>
</reference>
<name>A7VPZ0_9FIRM</name>
<dbReference type="EMBL" id="ABCB02000014">
    <property type="protein sequence ID" value="EDO62495.1"/>
    <property type="molecule type" value="Genomic_DNA"/>
</dbReference>
<dbReference type="Proteomes" id="UP000003490">
    <property type="component" value="Unassembled WGS sequence"/>
</dbReference>